<proteinExistence type="predicted"/>
<evidence type="ECO:0000313" key="3">
    <source>
        <dbReference type="Proteomes" id="UP000178509"/>
    </source>
</evidence>
<sequence>MKPQNILKNIGFSTKEIQIYLSLLSIGESNLQGIVNHTGIPRTTVYALIKRLIREGAVDIYKKKATTYYTATPPSRLLDIIEDNVESFKQNLPVFNLFLNKNRWESNVKFFNGKESVQFVFVEILKDKFPLCAITSIDEIERLSEDPFRHFIRRRVKQKLPVRLITNETPEAKKLKEKDEAEFRTTRFVPAKYNFYTANYIFGDKVAIFSLKEDSVMALLIKDKLIAQTQKMLFESLWERIK</sequence>
<dbReference type="PANTHER" id="PTHR34293:SF1">
    <property type="entry name" value="HTH-TYPE TRANSCRIPTIONAL REGULATOR TRMBL2"/>
    <property type="match status" value="1"/>
</dbReference>
<dbReference type="STRING" id="1802164.A3H51_00550"/>
<protein>
    <recommendedName>
        <fullName evidence="1">Transcription regulator TrmB N-terminal domain-containing protein</fullName>
    </recommendedName>
</protein>
<name>A0A1G2HKK2_9BACT</name>
<dbReference type="SUPFAM" id="SSF46785">
    <property type="entry name" value="Winged helix' DNA-binding domain"/>
    <property type="match status" value="1"/>
</dbReference>
<dbReference type="InterPro" id="IPR036388">
    <property type="entry name" value="WH-like_DNA-bd_sf"/>
</dbReference>
<dbReference type="Proteomes" id="UP000178509">
    <property type="component" value="Unassembled WGS sequence"/>
</dbReference>
<dbReference type="InterPro" id="IPR051797">
    <property type="entry name" value="TrmB-like"/>
</dbReference>
<evidence type="ECO:0000313" key="2">
    <source>
        <dbReference type="EMBL" id="OGZ62751.1"/>
    </source>
</evidence>
<reference evidence="2 3" key="1">
    <citation type="journal article" date="2016" name="Nat. Commun.">
        <title>Thousands of microbial genomes shed light on interconnected biogeochemical processes in an aquifer system.</title>
        <authorList>
            <person name="Anantharaman K."/>
            <person name="Brown C.T."/>
            <person name="Hug L.A."/>
            <person name="Sharon I."/>
            <person name="Castelle C.J."/>
            <person name="Probst A.J."/>
            <person name="Thomas B.C."/>
            <person name="Singh A."/>
            <person name="Wilkins M.J."/>
            <person name="Karaoz U."/>
            <person name="Brodie E.L."/>
            <person name="Williams K.H."/>
            <person name="Hubbard S.S."/>
            <person name="Banfield J.F."/>
        </authorList>
    </citation>
    <scope>NUCLEOTIDE SEQUENCE [LARGE SCALE GENOMIC DNA]</scope>
</reference>
<gene>
    <name evidence="2" type="ORF">A3H51_00550</name>
</gene>
<organism evidence="2 3">
    <name type="scientific">Candidatus Spechtbacteria bacterium RIFCSPLOWO2_02_FULL_38_8</name>
    <dbReference type="NCBI Taxonomy" id="1802164"/>
    <lineage>
        <taxon>Bacteria</taxon>
        <taxon>Candidatus Spechtiibacteriota</taxon>
    </lineage>
</organism>
<dbReference type="AlphaFoldDB" id="A0A1G2HKK2"/>
<comment type="caution">
    <text evidence="2">The sequence shown here is derived from an EMBL/GenBank/DDBJ whole genome shotgun (WGS) entry which is preliminary data.</text>
</comment>
<dbReference type="Gene3D" id="1.10.10.10">
    <property type="entry name" value="Winged helix-like DNA-binding domain superfamily/Winged helix DNA-binding domain"/>
    <property type="match status" value="1"/>
</dbReference>
<dbReference type="PANTHER" id="PTHR34293">
    <property type="entry name" value="HTH-TYPE TRANSCRIPTIONAL REGULATOR TRMBL2"/>
    <property type="match status" value="1"/>
</dbReference>
<feature type="domain" description="Transcription regulator TrmB N-terminal" evidence="1">
    <location>
        <begin position="7"/>
        <end position="74"/>
    </location>
</feature>
<dbReference type="CDD" id="cd00090">
    <property type="entry name" value="HTH_ARSR"/>
    <property type="match status" value="1"/>
</dbReference>
<dbReference type="InterPro" id="IPR011991">
    <property type="entry name" value="ArsR-like_HTH"/>
</dbReference>
<accession>A0A1G2HKK2</accession>
<dbReference type="InterPro" id="IPR036390">
    <property type="entry name" value="WH_DNA-bd_sf"/>
</dbReference>
<dbReference type="EMBL" id="MHOJ01000011">
    <property type="protein sequence ID" value="OGZ62751.1"/>
    <property type="molecule type" value="Genomic_DNA"/>
</dbReference>
<evidence type="ECO:0000259" key="1">
    <source>
        <dbReference type="Pfam" id="PF01978"/>
    </source>
</evidence>
<dbReference type="InterPro" id="IPR002831">
    <property type="entry name" value="Tscrpt_reg_TrmB_N"/>
</dbReference>
<dbReference type="Pfam" id="PF01978">
    <property type="entry name" value="TrmB"/>
    <property type="match status" value="1"/>
</dbReference>